<dbReference type="AlphaFoldDB" id="A0AAN6XK12"/>
<evidence type="ECO:0000259" key="1">
    <source>
        <dbReference type="Pfam" id="PF24539"/>
    </source>
</evidence>
<reference evidence="2" key="1">
    <citation type="journal article" date="2023" name="Mol. Phylogenet. Evol.">
        <title>Genome-scale phylogeny and comparative genomics of the fungal order Sordariales.</title>
        <authorList>
            <person name="Hensen N."/>
            <person name="Bonometti L."/>
            <person name="Westerberg I."/>
            <person name="Brannstrom I.O."/>
            <person name="Guillou S."/>
            <person name="Cros-Aarteil S."/>
            <person name="Calhoun S."/>
            <person name="Haridas S."/>
            <person name="Kuo A."/>
            <person name="Mondo S."/>
            <person name="Pangilinan J."/>
            <person name="Riley R."/>
            <person name="LaButti K."/>
            <person name="Andreopoulos B."/>
            <person name="Lipzen A."/>
            <person name="Chen C."/>
            <person name="Yan M."/>
            <person name="Daum C."/>
            <person name="Ng V."/>
            <person name="Clum A."/>
            <person name="Steindorff A."/>
            <person name="Ohm R.A."/>
            <person name="Martin F."/>
            <person name="Silar P."/>
            <person name="Natvig D.O."/>
            <person name="Lalanne C."/>
            <person name="Gautier V."/>
            <person name="Ament-Velasquez S.L."/>
            <person name="Kruys A."/>
            <person name="Hutchinson M.I."/>
            <person name="Powell A.J."/>
            <person name="Barry K."/>
            <person name="Miller A.N."/>
            <person name="Grigoriev I.V."/>
            <person name="Debuchy R."/>
            <person name="Gladieux P."/>
            <person name="Hiltunen Thoren M."/>
            <person name="Johannesson H."/>
        </authorList>
    </citation>
    <scope>NUCLEOTIDE SEQUENCE</scope>
    <source>
        <strain evidence="2">CBS 315.58</strain>
    </source>
</reference>
<dbReference type="EMBL" id="MU863904">
    <property type="protein sequence ID" value="KAK4201746.1"/>
    <property type="molecule type" value="Genomic_DNA"/>
</dbReference>
<evidence type="ECO:0000313" key="2">
    <source>
        <dbReference type="EMBL" id="KAK4201746.1"/>
    </source>
</evidence>
<sequence>MVAGSLESEDCALYPLHHGCRELFNHRIVVPENISRVSVSSVVAGSFSYVSGTSLTSLGQTITLGHMGAPDEQQHTEHNSAQLTGFNIAAGVGGIHAIQCVVQHGSSFGEWLGSTDKGIITARLASKNPIKGLRFGFDASGFRLVTVGTTNKRGDGDSEDNSALKKSGLWYPHVPPDPVELNGDYYFPLKTYLAGFKPMFWTQFGGPRGIYLKHLTAISLYDKRRLAFKYDNTPDIPDNYKTFGRALKSSPQYQTTVRLDIDGPGNERIESITIRQKFMTNVDGRLKAGGVLLTDGLLASFEIKTNLGRSCYFPVYDELEPGWAMRPALVFKVKEGMPITGFYGAQFRSMGRIAALGLMTESEN</sequence>
<feature type="domain" description="DUF7600" evidence="1">
    <location>
        <begin position="15"/>
        <end position="150"/>
    </location>
</feature>
<dbReference type="InterPro" id="IPR056021">
    <property type="entry name" value="DUF7600"/>
</dbReference>
<accession>A0AAN6XK12</accession>
<reference evidence="2" key="2">
    <citation type="submission" date="2023-05" db="EMBL/GenBank/DDBJ databases">
        <authorList>
            <consortium name="Lawrence Berkeley National Laboratory"/>
            <person name="Steindorff A."/>
            <person name="Hensen N."/>
            <person name="Bonometti L."/>
            <person name="Westerberg I."/>
            <person name="Brannstrom I.O."/>
            <person name="Guillou S."/>
            <person name="Cros-Aarteil S."/>
            <person name="Calhoun S."/>
            <person name="Haridas S."/>
            <person name="Kuo A."/>
            <person name="Mondo S."/>
            <person name="Pangilinan J."/>
            <person name="Riley R."/>
            <person name="Labutti K."/>
            <person name="Andreopoulos B."/>
            <person name="Lipzen A."/>
            <person name="Chen C."/>
            <person name="Yanf M."/>
            <person name="Daum C."/>
            <person name="Ng V."/>
            <person name="Clum A."/>
            <person name="Ohm R."/>
            <person name="Martin F."/>
            <person name="Silar P."/>
            <person name="Natvig D."/>
            <person name="Lalanne C."/>
            <person name="Gautier V."/>
            <person name="Ament-Velasquez S.L."/>
            <person name="Kruys A."/>
            <person name="Hutchinson M.I."/>
            <person name="Powell A.J."/>
            <person name="Barry K."/>
            <person name="Miller A.N."/>
            <person name="Grigoriev I.V."/>
            <person name="Debuchy R."/>
            <person name="Gladieux P."/>
            <person name="Thoren M.H."/>
            <person name="Johannesson H."/>
        </authorList>
    </citation>
    <scope>NUCLEOTIDE SEQUENCE</scope>
    <source>
        <strain evidence="2">CBS 315.58</strain>
    </source>
</reference>
<dbReference type="Pfam" id="PF24539">
    <property type="entry name" value="DUF7600"/>
    <property type="match status" value="1"/>
</dbReference>
<name>A0AAN6XK12_9PEZI</name>
<dbReference type="Proteomes" id="UP001303160">
    <property type="component" value="Unassembled WGS sequence"/>
</dbReference>
<proteinExistence type="predicted"/>
<keyword evidence="3" id="KW-1185">Reference proteome</keyword>
<organism evidence="2 3">
    <name type="scientific">Triangularia verruculosa</name>
    <dbReference type="NCBI Taxonomy" id="2587418"/>
    <lineage>
        <taxon>Eukaryota</taxon>
        <taxon>Fungi</taxon>
        <taxon>Dikarya</taxon>
        <taxon>Ascomycota</taxon>
        <taxon>Pezizomycotina</taxon>
        <taxon>Sordariomycetes</taxon>
        <taxon>Sordariomycetidae</taxon>
        <taxon>Sordariales</taxon>
        <taxon>Podosporaceae</taxon>
        <taxon>Triangularia</taxon>
    </lineage>
</organism>
<protein>
    <recommendedName>
        <fullName evidence="1">DUF7600 domain-containing protein</fullName>
    </recommendedName>
</protein>
<comment type="caution">
    <text evidence="2">The sequence shown here is derived from an EMBL/GenBank/DDBJ whole genome shotgun (WGS) entry which is preliminary data.</text>
</comment>
<evidence type="ECO:0000313" key="3">
    <source>
        <dbReference type="Proteomes" id="UP001303160"/>
    </source>
</evidence>
<gene>
    <name evidence="2" type="ORF">QBC40DRAFT_171062</name>
</gene>